<name>A0A6J4NVU4_9ACTN</name>
<reference evidence="2" key="1">
    <citation type="submission" date="2020-02" db="EMBL/GenBank/DDBJ databases">
        <authorList>
            <person name="Meier V. D."/>
        </authorList>
    </citation>
    <scope>NUCLEOTIDE SEQUENCE</scope>
    <source>
        <strain evidence="2">AVDCRST_MAG06</strain>
    </source>
</reference>
<keyword evidence="1" id="KW-0472">Membrane</keyword>
<dbReference type="PANTHER" id="PTHR36844">
    <property type="entry name" value="PROTEASE PRSW"/>
    <property type="match status" value="1"/>
</dbReference>
<dbReference type="Pfam" id="PF13367">
    <property type="entry name" value="PrsW-protease"/>
    <property type="match status" value="1"/>
</dbReference>
<keyword evidence="1" id="KW-1133">Transmembrane helix</keyword>
<dbReference type="EMBL" id="CADCUP010000118">
    <property type="protein sequence ID" value="CAA9393205.1"/>
    <property type="molecule type" value="Genomic_DNA"/>
</dbReference>
<organism evidence="2">
    <name type="scientific">uncultured Nocardioides sp</name>
    <dbReference type="NCBI Taxonomy" id="198441"/>
    <lineage>
        <taxon>Bacteria</taxon>
        <taxon>Bacillati</taxon>
        <taxon>Actinomycetota</taxon>
        <taxon>Actinomycetes</taxon>
        <taxon>Propionibacteriales</taxon>
        <taxon>Nocardioidaceae</taxon>
        <taxon>Nocardioides</taxon>
        <taxon>environmental samples</taxon>
    </lineage>
</organism>
<feature type="transmembrane region" description="Helical" evidence="1">
    <location>
        <begin position="184"/>
        <end position="209"/>
    </location>
</feature>
<accession>A0A6J4NVU4</accession>
<keyword evidence="1" id="KW-0812">Transmembrane</keyword>
<evidence type="ECO:0000256" key="1">
    <source>
        <dbReference type="SAM" id="Phobius"/>
    </source>
</evidence>
<feature type="transmembrane region" description="Helical" evidence="1">
    <location>
        <begin position="216"/>
        <end position="236"/>
    </location>
</feature>
<feature type="transmembrane region" description="Helical" evidence="1">
    <location>
        <begin position="12"/>
        <end position="36"/>
    </location>
</feature>
<dbReference type="AlphaFoldDB" id="A0A6J4NVU4"/>
<proteinExistence type="predicted"/>
<protein>
    <submittedName>
        <fullName evidence="2">Putative membrane protein</fullName>
    </submittedName>
</protein>
<evidence type="ECO:0000313" key="2">
    <source>
        <dbReference type="EMBL" id="CAA9393205.1"/>
    </source>
</evidence>
<feature type="transmembrane region" description="Helical" evidence="1">
    <location>
        <begin position="109"/>
        <end position="131"/>
    </location>
</feature>
<feature type="transmembrane region" description="Helical" evidence="1">
    <location>
        <begin position="143"/>
        <end position="164"/>
    </location>
</feature>
<gene>
    <name evidence="2" type="ORF">AVDCRST_MAG06-1728</name>
</gene>
<feature type="transmembrane region" description="Helical" evidence="1">
    <location>
        <begin position="42"/>
        <end position="64"/>
    </location>
</feature>
<feature type="transmembrane region" description="Helical" evidence="1">
    <location>
        <begin position="73"/>
        <end position="97"/>
    </location>
</feature>
<sequence>MVASRRQGPRGGVAFTVVVTVLTLVGAVAMALVIALSGAPSVLLLATALAALPVGPVVGCYLWLDRYEPEPRILLAAGLVWGAFVATAAALVLQGVGGLLGGFDDMQRLGVVAPVTEEATKGLFLVLLLWWRRDELDGVLDGIVYAGMVGVGFAFTENILYLAAAYNGSDGVGPGGTEALTGTFVVRCLFSPFAHPLFTAFTGIGVGLAVASRTSLARWLLPLLGYAAAVLSHGTWNSATLGGIDNFVAVYLTLMAPALVAVAAFALWRRRAEQRMLTAALRDAAQRGLLPATDIPWLVELAARRAAREHARRLGGGPGERAMRDYQQAAVELGFLHHRYLRGTPPPDFAARGQQYVERLTAVRPYISFPGQVVPTR</sequence>
<dbReference type="PANTHER" id="PTHR36844:SF1">
    <property type="entry name" value="PROTEASE PRSW"/>
    <property type="match status" value="1"/>
</dbReference>
<dbReference type="RefSeq" id="WP_295658344.1">
    <property type="nucleotide sequence ID" value="NZ_CADCUP010000118.1"/>
</dbReference>
<dbReference type="GO" id="GO:0008233">
    <property type="term" value="F:peptidase activity"/>
    <property type="evidence" value="ECO:0007669"/>
    <property type="project" value="InterPro"/>
</dbReference>
<feature type="transmembrane region" description="Helical" evidence="1">
    <location>
        <begin position="248"/>
        <end position="268"/>
    </location>
</feature>
<dbReference type="InterPro" id="IPR026898">
    <property type="entry name" value="PrsW"/>
</dbReference>